<dbReference type="Pfam" id="PF13673">
    <property type="entry name" value="Acetyltransf_10"/>
    <property type="match status" value="1"/>
</dbReference>
<dbReference type="InterPro" id="IPR016181">
    <property type="entry name" value="Acyl_CoA_acyltransferase"/>
</dbReference>
<dbReference type="OrthoDB" id="61113at2759"/>
<dbReference type="PANTHER" id="PTHR42791">
    <property type="entry name" value="GNAT FAMILY ACETYLTRANSFERASE"/>
    <property type="match status" value="1"/>
</dbReference>
<organism evidence="2 3">
    <name type="scientific">Sporidiobolus salmonicolor</name>
    <name type="common">Yeast-like fungus</name>
    <name type="synonym">Sporobolomyces salmonicolor</name>
    <dbReference type="NCBI Taxonomy" id="5005"/>
    <lineage>
        <taxon>Eukaryota</taxon>
        <taxon>Fungi</taxon>
        <taxon>Dikarya</taxon>
        <taxon>Basidiomycota</taxon>
        <taxon>Pucciniomycotina</taxon>
        <taxon>Microbotryomycetes</taxon>
        <taxon>Sporidiobolales</taxon>
        <taxon>Sporidiobolaceae</taxon>
        <taxon>Sporobolomyces</taxon>
    </lineage>
</organism>
<dbReference type="AlphaFoldDB" id="A0A0D6EIP7"/>
<dbReference type="Proteomes" id="UP000243876">
    <property type="component" value="Unassembled WGS sequence"/>
</dbReference>
<dbReference type="InterPro" id="IPR000182">
    <property type="entry name" value="GNAT_dom"/>
</dbReference>
<dbReference type="GO" id="GO:0016747">
    <property type="term" value="F:acyltransferase activity, transferring groups other than amino-acyl groups"/>
    <property type="evidence" value="ECO:0007669"/>
    <property type="project" value="InterPro"/>
</dbReference>
<reference evidence="3" key="1">
    <citation type="submission" date="2015-02" db="EMBL/GenBank/DDBJ databases">
        <authorList>
            <person name="Gon?alves P."/>
        </authorList>
    </citation>
    <scope>NUCLEOTIDE SEQUENCE [LARGE SCALE GENOMIC DNA]</scope>
</reference>
<evidence type="ECO:0000313" key="2">
    <source>
        <dbReference type="EMBL" id="CEQ39766.1"/>
    </source>
</evidence>
<dbReference type="Gene3D" id="3.40.630.30">
    <property type="match status" value="1"/>
</dbReference>
<dbReference type="SUPFAM" id="SSF55729">
    <property type="entry name" value="Acyl-CoA N-acyltransferases (Nat)"/>
    <property type="match status" value="1"/>
</dbReference>
<gene>
    <name evidence="2" type="primary">SPOSA6832_01323</name>
</gene>
<sequence length="237" mass="26751">MTVAPEVFNDVELKPVEPEDLPAIVEGNWASLAPFYDPIEPPSRRPAHDTRVRRSAHRLLKLLRSRHTLCTKAVLASGPEAGKLVGVALWQRPEAPLFNLKRRVLADETDEDREAWDGVDSDEWEKVWGGWDQVREGIMKGRAHWCTSSAAVFFALHHIAPLWVLPAYKNRGIGRRFMQQVIDLCDAHDPPTPIYLEASPEGQRLYEKLGFVVEGTSAYKEMVRWRSVQKGGGHGAE</sequence>
<dbReference type="PANTHER" id="PTHR42791:SF2">
    <property type="entry name" value="N-ACETYLTRANSFERASE DOMAIN-CONTAINING PROTEIN"/>
    <property type="match status" value="1"/>
</dbReference>
<feature type="domain" description="N-acetyltransferase" evidence="1">
    <location>
        <begin position="95"/>
        <end position="227"/>
    </location>
</feature>
<dbReference type="InterPro" id="IPR052523">
    <property type="entry name" value="Trichothecene_AcTrans"/>
</dbReference>
<dbReference type="EMBL" id="CENE01000004">
    <property type="protein sequence ID" value="CEQ39766.1"/>
    <property type="molecule type" value="Genomic_DNA"/>
</dbReference>
<evidence type="ECO:0000313" key="3">
    <source>
        <dbReference type="Proteomes" id="UP000243876"/>
    </source>
</evidence>
<proteinExistence type="predicted"/>
<evidence type="ECO:0000259" key="1">
    <source>
        <dbReference type="PROSITE" id="PS51186"/>
    </source>
</evidence>
<protein>
    <submittedName>
        <fullName evidence="2">SPOSA6832_01323-mRNA-1:cds</fullName>
    </submittedName>
</protein>
<name>A0A0D6EIP7_SPOSA</name>
<dbReference type="PROSITE" id="PS51186">
    <property type="entry name" value="GNAT"/>
    <property type="match status" value="1"/>
</dbReference>
<keyword evidence="3" id="KW-1185">Reference proteome</keyword>
<dbReference type="CDD" id="cd04301">
    <property type="entry name" value="NAT_SF"/>
    <property type="match status" value="1"/>
</dbReference>
<accession>A0A0D6EIP7</accession>